<dbReference type="InterPro" id="IPR008621">
    <property type="entry name" value="Cbb3-typ_cyt_oxidase_comp"/>
</dbReference>
<keyword evidence="1" id="KW-1133">Transmembrane helix</keyword>
<name>A0A7S8F5D8_9SPHN</name>
<proteinExistence type="predicted"/>
<gene>
    <name evidence="2" type="ORF">IRL76_02495</name>
</gene>
<protein>
    <submittedName>
        <fullName evidence="2">Cbb3-type cytochrome c oxidase subunit 3</fullName>
    </submittedName>
</protein>
<keyword evidence="3" id="KW-1185">Reference proteome</keyword>
<reference evidence="2 3" key="1">
    <citation type="submission" date="2020-11" db="EMBL/GenBank/DDBJ databases">
        <title>The genome sequence of Erythrobacter sp. 6D36.</title>
        <authorList>
            <person name="Liu Y."/>
        </authorList>
    </citation>
    <scope>NUCLEOTIDE SEQUENCE [LARGE SCALE GENOMIC DNA]</scope>
    <source>
        <strain evidence="2 3">6D36</strain>
    </source>
</reference>
<dbReference type="KEGG" id="qso:IRL76_02495"/>
<keyword evidence="1" id="KW-0472">Membrane</keyword>
<organism evidence="2 3">
    <name type="scientific">Qipengyuania soli</name>
    <dbReference type="NCBI Taxonomy" id="2782568"/>
    <lineage>
        <taxon>Bacteria</taxon>
        <taxon>Pseudomonadati</taxon>
        <taxon>Pseudomonadota</taxon>
        <taxon>Alphaproteobacteria</taxon>
        <taxon>Sphingomonadales</taxon>
        <taxon>Erythrobacteraceae</taxon>
        <taxon>Qipengyuania</taxon>
    </lineage>
</organism>
<dbReference type="EMBL" id="CP064654">
    <property type="protein sequence ID" value="QPC99461.1"/>
    <property type="molecule type" value="Genomic_DNA"/>
</dbReference>
<feature type="transmembrane region" description="Helical" evidence="1">
    <location>
        <begin position="13"/>
        <end position="31"/>
    </location>
</feature>
<keyword evidence="1" id="KW-0812">Transmembrane</keyword>
<accession>A0A7S8F5D8</accession>
<sequence>MSTYDTLRHFADGIGLAIMFFIFLTLCAWPFRPGSKDKNRTAATMIFEGQDDGE</sequence>
<evidence type="ECO:0000313" key="3">
    <source>
        <dbReference type="Proteomes" id="UP000594459"/>
    </source>
</evidence>
<evidence type="ECO:0000256" key="1">
    <source>
        <dbReference type="SAM" id="Phobius"/>
    </source>
</evidence>
<dbReference type="RefSeq" id="WP_200982843.1">
    <property type="nucleotide sequence ID" value="NZ_CP064654.1"/>
</dbReference>
<dbReference type="CDD" id="cd01324">
    <property type="entry name" value="cbb3_Oxidase_CcoQ"/>
    <property type="match status" value="1"/>
</dbReference>
<dbReference type="Pfam" id="PF05545">
    <property type="entry name" value="FixQ"/>
    <property type="match status" value="1"/>
</dbReference>
<dbReference type="AlphaFoldDB" id="A0A7S8F5D8"/>
<dbReference type="Proteomes" id="UP000594459">
    <property type="component" value="Chromosome"/>
</dbReference>
<evidence type="ECO:0000313" key="2">
    <source>
        <dbReference type="EMBL" id="QPC99461.1"/>
    </source>
</evidence>